<dbReference type="InterPro" id="IPR046221">
    <property type="entry name" value="DUF6254"/>
</dbReference>
<dbReference type="EMBL" id="QNRJ01000002">
    <property type="protein sequence ID" value="RBP07041.1"/>
    <property type="molecule type" value="Genomic_DNA"/>
</dbReference>
<feature type="compositionally biased region" description="Basic and acidic residues" evidence="1">
    <location>
        <begin position="1"/>
        <end position="21"/>
    </location>
</feature>
<sequence length="39" mass="4662">MTQSKHEKERQWNVRKQEQHPHGKVSSFKELSEGKKGKE</sequence>
<gene>
    <name evidence="2" type="ORF">DET59_102429</name>
</gene>
<feature type="region of interest" description="Disordered" evidence="1">
    <location>
        <begin position="1"/>
        <end position="39"/>
    </location>
</feature>
<feature type="compositionally biased region" description="Basic and acidic residues" evidence="1">
    <location>
        <begin position="30"/>
        <end position="39"/>
    </location>
</feature>
<evidence type="ECO:0000313" key="3">
    <source>
        <dbReference type="Proteomes" id="UP000252118"/>
    </source>
</evidence>
<dbReference type="Pfam" id="PF19767">
    <property type="entry name" value="DUF6254"/>
    <property type="match status" value="1"/>
</dbReference>
<name>A0A366EXB6_9BACI</name>
<accession>A0A366EXB6</accession>
<evidence type="ECO:0000313" key="2">
    <source>
        <dbReference type="EMBL" id="RBP07041.1"/>
    </source>
</evidence>
<protein>
    <submittedName>
        <fullName evidence="2">Uncharacterized protein</fullName>
    </submittedName>
</protein>
<evidence type="ECO:0000256" key="1">
    <source>
        <dbReference type="SAM" id="MobiDB-lite"/>
    </source>
</evidence>
<comment type="caution">
    <text evidence="2">The sequence shown here is derived from an EMBL/GenBank/DDBJ whole genome shotgun (WGS) entry which is preliminary data.</text>
</comment>
<dbReference type="AlphaFoldDB" id="A0A366EXB6"/>
<reference evidence="2 3" key="1">
    <citation type="submission" date="2018-06" db="EMBL/GenBank/DDBJ databases">
        <title>Freshwater and sediment microbial communities from various areas in North America, analyzing microbe dynamics in response to fracking.</title>
        <authorList>
            <person name="Lamendella R."/>
        </authorList>
    </citation>
    <scope>NUCLEOTIDE SEQUENCE [LARGE SCALE GENOMIC DNA]</scope>
    <source>
        <strain evidence="2 3">97B</strain>
    </source>
</reference>
<organism evidence="2 3">
    <name type="scientific">Rossellomorea aquimaris</name>
    <dbReference type="NCBI Taxonomy" id="189382"/>
    <lineage>
        <taxon>Bacteria</taxon>
        <taxon>Bacillati</taxon>
        <taxon>Bacillota</taxon>
        <taxon>Bacilli</taxon>
        <taxon>Bacillales</taxon>
        <taxon>Bacillaceae</taxon>
        <taxon>Rossellomorea</taxon>
    </lineage>
</organism>
<dbReference type="RefSeq" id="WP_220154054.1">
    <property type="nucleotide sequence ID" value="NZ_JBITUV010000009.1"/>
</dbReference>
<dbReference type="Proteomes" id="UP000252118">
    <property type="component" value="Unassembled WGS sequence"/>
</dbReference>
<proteinExistence type="predicted"/>